<keyword evidence="2 4" id="KW-0863">Zinc-finger</keyword>
<keyword evidence="1" id="KW-0479">Metal-binding</keyword>
<dbReference type="AlphaFoldDB" id="A0AA39CEM5"/>
<dbReference type="PROSITE" id="PS50865">
    <property type="entry name" value="ZF_MYND_2"/>
    <property type="match status" value="1"/>
</dbReference>
<keyword evidence="7" id="KW-1185">Reference proteome</keyword>
<dbReference type="Gene3D" id="6.10.140.2220">
    <property type="match status" value="1"/>
</dbReference>
<dbReference type="Proteomes" id="UP001172673">
    <property type="component" value="Unassembled WGS sequence"/>
</dbReference>
<organism evidence="6 7">
    <name type="scientific">Cladophialophora chaetospira</name>
    <dbReference type="NCBI Taxonomy" id="386627"/>
    <lineage>
        <taxon>Eukaryota</taxon>
        <taxon>Fungi</taxon>
        <taxon>Dikarya</taxon>
        <taxon>Ascomycota</taxon>
        <taxon>Pezizomycotina</taxon>
        <taxon>Eurotiomycetes</taxon>
        <taxon>Chaetothyriomycetidae</taxon>
        <taxon>Chaetothyriales</taxon>
        <taxon>Herpotrichiellaceae</taxon>
        <taxon>Cladophialophora</taxon>
    </lineage>
</organism>
<dbReference type="Pfam" id="PF01753">
    <property type="entry name" value="zf-MYND"/>
    <property type="match status" value="1"/>
</dbReference>
<name>A0AA39CEM5_9EURO</name>
<gene>
    <name evidence="6" type="ORF">H2200_010140</name>
</gene>
<feature type="domain" description="MYND-type" evidence="5">
    <location>
        <begin position="12"/>
        <end position="58"/>
    </location>
</feature>
<keyword evidence="3" id="KW-0862">Zinc</keyword>
<evidence type="ECO:0000259" key="5">
    <source>
        <dbReference type="PROSITE" id="PS50865"/>
    </source>
</evidence>
<comment type="caution">
    <text evidence="6">The sequence shown here is derived from an EMBL/GenBank/DDBJ whole genome shotgun (WGS) entry which is preliminary data.</text>
</comment>
<evidence type="ECO:0000256" key="3">
    <source>
        <dbReference type="ARBA" id="ARBA00022833"/>
    </source>
</evidence>
<evidence type="ECO:0000313" key="7">
    <source>
        <dbReference type="Proteomes" id="UP001172673"/>
    </source>
</evidence>
<dbReference type="InterPro" id="IPR002893">
    <property type="entry name" value="Znf_MYND"/>
</dbReference>
<evidence type="ECO:0000256" key="4">
    <source>
        <dbReference type="PROSITE-ProRule" id="PRU00134"/>
    </source>
</evidence>
<dbReference type="SUPFAM" id="SSF144232">
    <property type="entry name" value="HIT/MYND zinc finger-like"/>
    <property type="match status" value="1"/>
</dbReference>
<reference evidence="6" key="1">
    <citation type="submission" date="2022-10" db="EMBL/GenBank/DDBJ databases">
        <title>Culturing micro-colonial fungi from biological soil crusts in the Mojave desert and describing Neophaeococcomyces mojavensis, and introducing the new genera and species Taxawa tesnikishii.</title>
        <authorList>
            <person name="Kurbessoian T."/>
            <person name="Stajich J.E."/>
        </authorList>
    </citation>
    <scope>NUCLEOTIDE SEQUENCE</scope>
    <source>
        <strain evidence="6">TK_41</strain>
    </source>
</reference>
<evidence type="ECO:0000256" key="2">
    <source>
        <dbReference type="ARBA" id="ARBA00022771"/>
    </source>
</evidence>
<accession>A0AA39CEM5</accession>
<dbReference type="GO" id="GO:0008270">
    <property type="term" value="F:zinc ion binding"/>
    <property type="evidence" value="ECO:0007669"/>
    <property type="project" value="UniProtKB-KW"/>
</dbReference>
<protein>
    <recommendedName>
        <fullName evidence="5">MYND-type domain-containing protein</fullName>
    </recommendedName>
</protein>
<evidence type="ECO:0000256" key="1">
    <source>
        <dbReference type="ARBA" id="ARBA00022723"/>
    </source>
</evidence>
<evidence type="ECO:0000313" key="6">
    <source>
        <dbReference type="EMBL" id="KAJ9605483.1"/>
    </source>
</evidence>
<proteinExistence type="predicted"/>
<sequence length="376" mass="42247">MSSSAPDTEGHCALCSEPTTKSCGGCVDAAGIVDDATKTFYCGPACQKTDWKNHKTTCNRLKATTTLYQAGKLLRRLWLVLRPHTAASDLDKVTVEGDKIKVFETVSGDDYVHPKPFALSLFSDDKVKETVLSHMACGDAMMSMRKLTHSILSKRVLDKSTFLATCDGFEEVVLDLKNAQMKVLLFNRKGKHSRYRLLDELANGAIYQHCVFRVKLNATKDWFAIDLTNAQYGLFDTVIPWEEYVRERVKSVLSTNPWGTYNDHVATAMPHAYTESNVRYEDMINFTAKRLDYLVEKWLADKGFTANELIGLKASTFEEKMAEIEAYAANGLAETHELAKECGDLLIMSQHARRHDVKSRLLMVRKVGCEQVGIHV</sequence>
<dbReference type="EMBL" id="JAPDRK010000016">
    <property type="protein sequence ID" value="KAJ9605483.1"/>
    <property type="molecule type" value="Genomic_DNA"/>
</dbReference>